<feature type="transmembrane region" description="Helical" evidence="11">
    <location>
        <begin position="303"/>
        <end position="321"/>
    </location>
</feature>
<keyword evidence="10 11" id="KW-0472">Membrane</keyword>
<proteinExistence type="inferred from homology"/>
<evidence type="ECO:0000313" key="13">
    <source>
        <dbReference type="Proteomes" id="UP000028602"/>
    </source>
</evidence>
<dbReference type="NCBIfam" id="NF007092">
    <property type="entry name" value="PRK09546.1"/>
    <property type="match status" value="1"/>
</dbReference>
<keyword evidence="13" id="KW-1185">Reference proteome</keyword>
<name>A0A085JEI7_9GAMM</name>
<organism evidence="12 13">
    <name type="scientific">Tatumella ptyseos ATCC 33301</name>
    <dbReference type="NCBI Taxonomy" id="1005995"/>
    <lineage>
        <taxon>Bacteria</taxon>
        <taxon>Pseudomonadati</taxon>
        <taxon>Pseudomonadota</taxon>
        <taxon>Gammaproteobacteria</taxon>
        <taxon>Enterobacterales</taxon>
        <taxon>Erwiniaceae</taxon>
        <taxon>Tatumella</taxon>
    </lineage>
</organism>
<sequence length="327" mass="36816">MSIIDGKELQISDAIISCQLDGQGGMLPISETEMVNCERPCWLHLNYAQENSAGWLQKTPLLPDSVRDALAGESMRPRVSRLADGFIIVLRSINFNEHARPDELVAVRIFISDKLIISTRKRKVAAVEDVWGELRQGNGPENAGDWLVEFCDSLTDHISEFIEDLHDKIIDMEDGLMEGQAPVRGEMALLRKQLIVMRRYMAPQRDVLARIASEKFTWMDEAQRRLMQDISDRLGRGLEDLDAGIARTAVLTDEIDALLTESMNRRTYIMSLLAMVFLPATFLTGLFGVNLGGIPGGQWHDGFAVFCVILVLIALGVTWFLKERKWL</sequence>
<dbReference type="EMBL" id="JMPR01000035">
    <property type="protein sequence ID" value="KFD18883.1"/>
    <property type="molecule type" value="Genomic_DNA"/>
</dbReference>
<dbReference type="PANTHER" id="PTHR46494:SF3">
    <property type="entry name" value="ZINC TRANSPORT PROTEIN ZNTB"/>
    <property type="match status" value="1"/>
</dbReference>
<keyword evidence="4" id="KW-1003">Cell membrane</keyword>
<protein>
    <submittedName>
        <fullName evidence="12">ZntB family zinc transport protein</fullName>
    </submittedName>
</protein>
<dbReference type="InterPro" id="IPR002523">
    <property type="entry name" value="MgTranspt_CorA/ZnTranspt_ZntB"/>
</dbReference>
<dbReference type="InterPro" id="IPR045861">
    <property type="entry name" value="CorA_cytoplasmic_dom"/>
</dbReference>
<evidence type="ECO:0000256" key="3">
    <source>
        <dbReference type="ARBA" id="ARBA00022448"/>
    </source>
</evidence>
<evidence type="ECO:0000256" key="1">
    <source>
        <dbReference type="ARBA" id="ARBA00004651"/>
    </source>
</evidence>
<dbReference type="Gene3D" id="1.20.58.340">
    <property type="entry name" value="Magnesium transport protein CorA, transmembrane region"/>
    <property type="match status" value="2"/>
</dbReference>
<feature type="transmembrane region" description="Helical" evidence="11">
    <location>
        <begin position="268"/>
        <end position="291"/>
    </location>
</feature>
<keyword evidence="5" id="KW-0997">Cell inner membrane</keyword>
<dbReference type="Gene3D" id="3.30.460.20">
    <property type="entry name" value="CorA soluble domain-like"/>
    <property type="match status" value="1"/>
</dbReference>
<dbReference type="GO" id="GO:0000287">
    <property type="term" value="F:magnesium ion binding"/>
    <property type="evidence" value="ECO:0007669"/>
    <property type="project" value="TreeGrafter"/>
</dbReference>
<dbReference type="RefSeq" id="WP_029990374.1">
    <property type="nucleotide sequence ID" value="NZ_ATMJ01000024.1"/>
</dbReference>
<accession>A0A085JEI7</accession>
<reference evidence="12 13" key="1">
    <citation type="submission" date="2014-05" db="EMBL/GenBank/DDBJ databases">
        <title>ATOL: Assembling a taxonomically balanced genome-scale reconstruction of the evolutionary history of the Enterobacteriaceae.</title>
        <authorList>
            <person name="Plunkett G.III."/>
            <person name="Neeno-Eckwall E.C."/>
            <person name="Glasner J.D."/>
            <person name="Perna N.T."/>
        </authorList>
    </citation>
    <scope>NUCLEOTIDE SEQUENCE [LARGE SCALE GENOMIC DNA]</scope>
    <source>
        <strain evidence="12 13">ATCC 33301</strain>
    </source>
</reference>
<evidence type="ECO:0000256" key="4">
    <source>
        <dbReference type="ARBA" id="ARBA00022475"/>
    </source>
</evidence>
<dbReference type="OrthoDB" id="9803484at2"/>
<dbReference type="GO" id="GO:0050897">
    <property type="term" value="F:cobalt ion binding"/>
    <property type="evidence" value="ECO:0007669"/>
    <property type="project" value="TreeGrafter"/>
</dbReference>
<keyword evidence="9" id="KW-0406">Ion transport</keyword>
<comment type="subcellular location">
    <subcellularLocation>
        <location evidence="1">Cell membrane</location>
        <topology evidence="1">Multi-pass membrane protein</topology>
    </subcellularLocation>
</comment>
<dbReference type="AlphaFoldDB" id="A0A085JEI7"/>
<keyword evidence="7" id="KW-0862">Zinc</keyword>
<evidence type="ECO:0000256" key="6">
    <source>
        <dbReference type="ARBA" id="ARBA00022692"/>
    </source>
</evidence>
<evidence type="ECO:0000256" key="11">
    <source>
        <dbReference type="SAM" id="Phobius"/>
    </source>
</evidence>
<evidence type="ECO:0000313" key="12">
    <source>
        <dbReference type="EMBL" id="KFD18883.1"/>
    </source>
</evidence>
<dbReference type="Proteomes" id="UP000028602">
    <property type="component" value="Unassembled WGS sequence"/>
</dbReference>
<dbReference type="InterPro" id="IPR045863">
    <property type="entry name" value="CorA_TM1_TM2"/>
</dbReference>
<keyword evidence="3" id="KW-0813">Transport</keyword>
<evidence type="ECO:0000256" key="8">
    <source>
        <dbReference type="ARBA" id="ARBA00022989"/>
    </source>
</evidence>
<keyword evidence="6 11" id="KW-0812">Transmembrane</keyword>
<evidence type="ECO:0000256" key="9">
    <source>
        <dbReference type="ARBA" id="ARBA00023065"/>
    </source>
</evidence>
<dbReference type="CDD" id="cd12833">
    <property type="entry name" value="ZntB-like_1"/>
    <property type="match status" value="1"/>
</dbReference>
<evidence type="ECO:0000256" key="2">
    <source>
        <dbReference type="ARBA" id="ARBA00009765"/>
    </source>
</evidence>
<gene>
    <name evidence="12" type="primary">zntB</name>
    <name evidence="12" type="ORF">GTPT_2184</name>
</gene>
<dbReference type="GO" id="GO:0005886">
    <property type="term" value="C:plasma membrane"/>
    <property type="evidence" value="ECO:0007669"/>
    <property type="project" value="UniProtKB-SubCell"/>
</dbReference>
<dbReference type="PANTHER" id="PTHR46494">
    <property type="entry name" value="CORA FAMILY METAL ION TRANSPORTER (EUROFUNG)"/>
    <property type="match status" value="1"/>
</dbReference>
<comment type="caution">
    <text evidence="12">The sequence shown here is derived from an EMBL/GenBank/DDBJ whole genome shotgun (WGS) entry which is preliminary data.</text>
</comment>
<evidence type="ECO:0000256" key="7">
    <source>
        <dbReference type="ARBA" id="ARBA00022833"/>
    </source>
</evidence>
<keyword evidence="8 11" id="KW-1133">Transmembrane helix</keyword>
<dbReference type="SUPFAM" id="SSF143865">
    <property type="entry name" value="CorA soluble domain-like"/>
    <property type="match status" value="1"/>
</dbReference>
<dbReference type="Pfam" id="PF01544">
    <property type="entry name" value="CorA"/>
    <property type="match status" value="1"/>
</dbReference>
<evidence type="ECO:0000256" key="5">
    <source>
        <dbReference type="ARBA" id="ARBA00022519"/>
    </source>
</evidence>
<comment type="similarity">
    <text evidence="2">Belongs to the CorA metal ion transporter (MIT) (TC 1.A.35) family.</text>
</comment>
<dbReference type="GO" id="GO:0015087">
    <property type="term" value="F:cobalt ion transmembrane transporter activity"/>
    <property type="evidence" value="ECO:0007669"/>
    <property type="project" value="TreeGrafter"/>
</dbReference>
<dbReference type="eggNOG" id="COG0598">
    <property type="taxonomic scope" value="Bacteria"/>
</dbReference>
<evidence type="ECO:0000256" key="10">
    <source>
        <dbReference type="ARBA" id="ARBA00023136"/>
    </source>
</evidence>
<dbReference type="SUPFAM" id="SSF144083">
    <property type="entry name" value="Magnesium transport protein CorA, transmembrane region"/>
    <property type="match status" value="1"/>
</dbReference>
<dbReference type="GO" id="GO:0015095">
    <property type="term" value="F:magnesium ion transmembrane transporter activity"/>
    <property type="evidence" value="ECO:0007669"/>
    <property type="project" value="TreeGrafter"/>
</dbReference>